<dbReference type="Gene3D" id="3.10.20.90">
    <property type="entry name" value="Phosphatidylinositol 3-kinase Catalytic Subunit, Chain A, domain 1"/>
    <property type="match status" value="1"/>
</dbReference>
<evidence type="ECO:0000313" key="1">
    <source>
        <dbReference type="EMBL" id="KAG9274434.1"/>
    </source>
</evidence>
<evidence type="ECO:0000313" key="2">
    <source>
        <dbReference type="Proteomes" id="UP000752171"/>
    </source>
</evidence>
<proteinExistence type="predicted"/>
<accession>A0A8T2LU38</accession>
<dbReference type="AlphaFoldDB" id="A0A8T2LU38"/>
<protein>
    <recommendedName>
        <fullName evidence="3">Ubiquitin-like domain-containing protein</fullName>
    </recommendedName>
</protein>
<sequence length="140" mass="15530">MGNFYSYVYSYFYGEQSQSTEVTNLQEQPAESPSENLSASSANGCIQSENISADTPFFHNHIDDVDKRNIFVVSGGKSEEFTVFPAEKISVLLEEACAWAGKKPEKMNLFFKGEQLDVMKAVGECPGLRRGSKVHLIFAS</sequence>
<dbReference type="SUPFAM" id="SSF54236">
    <property type="entry name" value="Ubiquitin-like"/>
    <property type="match status" value="1"/>
</dbReference>
<dbReference type="Proteomes" id="UP000752171">
    <property type="component" value="Unassembled WGS sequence"/>
</dbReference>
<organism evidence="1 2">
    <name type="scientific">Astyanax mexicanus</name>
    <name type="common">Blind cave fish</name>
    <name type="synonym">Astyanax fasciatus mexicanus</name>
    <dbReference type="NCBI Taxonomy" id="7994"/>
    <lineage>
        <taxon>Eukaryota</taxon>
        <taxon>Metazoa</taxon>
        <taxon>Chordata</taxon>
        <taxon>Craniata</taxon>
        <taxon>Vertebrata</taxon>
        <taxon>Euteleostomi</taxon>
        <taxon>Actinopterygii</taxon>
        <taxon>Neopterygii</taxon>
        <taxon>Teleostei</taxon>
        <taxon>Ostariophysi</taxon>
        <taxon>Characiformes</taxon>
        <taxon>Characoidei</taxon>
        <taxon>Acestrorhamphidae</taxon>
        <taxon>Acestrorhamphinae</taxon>
        <taxon>Astyanax</taxon>
    </lineage>
</organism>
<dbReference type="InterPro" id="IPR029071">
    <property type="entry name" value="Ubiquitin-like_domsf"/>
</dbReference>
<gene>
    <name evidence="1" type="ORF">AMEX_G11349</name>
</gene>
<reference evidence="1 2" key="1">
    <citation type="submission" date="2021-07" db="EMBL/GenBank/DDBJ databases">
        <authorList>
            <person name="Imarazene B."/>
            <person name="Zahm M."/>
            <person name="Klopp C."/>
            <person name="Cabau C."/>
            <person name="Beille S."/>
            <person name="Jouanno E."/>
            <person name="Castinel A."/>
            <person name="Lluch J."/>
            <person name="Gil L."/>
            <person name="Kuchtly C."/>
            <person name="Lopez Roques C."/>
            <person name="Donnadieu C."/>
            <person name="Parrinello H."/>
            <person name="Journot L."/>
            <person name="Du K."/>
            <person name="Schartl M."/>
            <person name="Retaux S."/>
            <person name="Guiguen Y."/>
        </authorList>
    </citation>
    <scope>NUCLEOTIDE SEQUENCE [LARGE SCALE GENOMIC DNA]</scope>
    <source>
        <strain evidence="1">Pach_M1</strain>
        <tissue evidence="1">Testis</tissue>
    </source>
</reference>
<name>A0A8T2LU38_ASTMX</name>
<evidence type="ECO:0008006" key="3">
    <source>
        <dbReference type="Google" id="ProtNLM"/>
    </source>
</evidence>
<comment type="caution">
    <text evidence="1">The sequence shown here is derived from an EMBL/GenBank/DDBJ whole genome shotgun (WGS) entry which is preliminary data.</text>
</comment>
<dbReference type="EMBL" id="JAICCE010000008">
    <property type="protein sequence ID" value="KAG9274434.1"/>
    <property type="molecule type" value="Genomic_DNA"/>
</dbReference>